<feature type="chain" id="PRO_5037961986" evidence="1">
    <location>
        <begin position="19"/>
        <end position="301"/>
    </location>
</feature>
<keyword evidence="1" id="KW-0732">Signal</keyword>
<feature type="signal peptide" evidence="1">
    <location>
        <begin position="1"/>
        <end position="18"/>
    </location>
</feature>
<accession>A0A914CAE7</accession>
<reference evidence="3" key="1">
    <citation type="submission" date="2022-11" db="UniProtKB">
        <authorList>
            <consortium name="WormBaseParasite"/>
        </authorList>
    </citation>
    <scope>IDENTIFICATION</scope>
</reference>
<dbReference type="WBParaSite" id="ACRNAN_Path_61.g225.t1">
    <property type="protein sequence ID" value="ACRNAN_Path_61.g225.t1"/>
    <property type="gene ID" value="ACRNAN_Path_61.g225"/>
</dbReference>
<sequence length="301" mass="32020">MLVVWLVIGAGCFSSSFGCIFGGSGCCGGGGSSGCCAPSGNIGCGGSSYGPSSYPSSSPQVICCCGGGAGGNGNYINSGSVGCGSIGTPVVAQPSGYALPPTSVVAQPQNYMSPAIARPYRVGTSSSAAEPCSSVTLTIGCNRSSASQGLSPVQVVPSSTSEDSEAAIVESYKTRPELVETYKTSTGNHADEALVTYPSIVYGNRRMQEEIDFPIQNENTVRTLPVTSEQNDFPTAEERREMYRFVNSLNNGNNNEELDFPTPTESRLKYAEQSKMSMARRQRLMYLYKKFFKRYRTKKSR</sequence>
<name>A0A914CAE7_9BILA</name>
<protein>
    <submittedName>
        <fullName evidence="3">Uncharacterized protein</fullName>
    </submittedName>
</protein>
<proteinExistence type="predicted"/>
<dbReference type="AlphaFoldDB" id="A0A914CAE7"/>
<keyword evidence="2" id="KW-1185">Reference proteome</keyword>
<evidence type="ECO:0000313" key="3">
    <source>
        <dbReference type="WBParaSite" id="ACRNAN_Path_61.g225.t1"/>
    </source>
</evidence>
<organism evidence="2 3">
    <name type="scientific">Acrobeloides nanus</name>
    <dbReference type="NCBI Taxonomy" id="290746"/>
    <lineage>
        <taxon>Eukaryota</taxon>
        <taxon>Metazoa</taxon>
        <taxon>Ecdysozoa</taxon>
        <taxon>Nematoda</taxon>
        <taxon>Chromadorea</taxon>
        <taxon>Rhabditida</taxon>
        <taxon>Tylenchina</taxon>
        <taxon>Cephalobomorpha</taxon>
        <taxon>Cephaloboidea</taxon>
        <taxon>Cephalobidae</taxon>
        <taxon>Acrobeloides</taxon>
    </lineage>
</organism>
<evidence type="ECO:0000313" key="2">
    <source>
        <dbReference type="Proteomes" id="UP000887540"/>
    </source>
</evidence>
<evidence type="ECO:0000256" key="1">
    <source>
        <dbReference type="SAM" id="SignalP"/>
    </source>
</evidence>
<dbReference type="Proteomes" id="UP000887540">
    <property type="component" value="Unplaced"/>
</dbReference>